<dbReference type="SUPFAM" id="SSF48264">
    <property type="entry name" value="Cytochrome P450"/>
    <property type="match status" value="1"/>
</dbReference>
<reference evidence="7 8" key="1">
    <citation type="submission" date="2018-01" db="EMBL/GenBank/DDBJ databases">
        <title>Harnessing the power of phylogenomics to disentangle the directionality and signatures of interkingdom host jumping in the parasitic fungal genus Tolypocladium.</title>
        <authorList>
            <person name="Quandt C.A."/>
            <person name="Patterson W."/>
            <person name="Spatafora J.W."/>
        </authorList>
    </citation>
    <scope>NUCLEOTIDE SEQUENCE [LARGE SCALE GENOMIC DNA]</scope>
    <source>
        <strain evidence="7 8">NRBC 100945</strain>
    </source>
</reference>
<evidence type="ECO:0008006" key="9">
    <source>
        <dbReference type="Google" id="ProtNLM"/>
    </source>
</evidence>
<gene>
    <name evidence="7" type="ORF">TPAR_02369</name>
</gene>
<dbReference type="Proteomes" id="UP000237481">
    <property type="component" value="Unassembled WGS sequence"/>
</dbReference>
<dbReference type="Pfam" id="PF00067">
    <property type="entry name" value="p450"/>
    <property type="match status" value="1"/>
</dbReference>
<sequence length="400" mass="45502">MVQYDEKVNDTIAVFFKQLEARFVGRLGDEGVVDFPTWLHYFTDDAITRITYGESLGHMESGTDVDGILGFMHAGGTRHIVVGQMPALNYVVRKNPIYLWMQRRGWLNSTQGKSVLFASKRQNERRRLLEERRSKGADVEATADMTLSDRLLLAAEQRQNMGDKEVLAMGLSSVAGGSDTTAISLSAVFYYLLRNPKCYRKLMKEIDDAASADVGVEVVREAPNQSSHWGLTFIEAQKLPYLSACIKEACRMHPATRWFPERVVEGAGHTICGEHVPAGTVVGVSAGAIHRNKDIYGEDVDQYRPERWLDEDEERVKSMNRFLSQFGSGGNYTCIGRNIALLEMYRLVLAFMRRFELELVKPERPWRFVSNNFVVVTDFDVRIKSRRHEEKRTTGQMEVK</sequence>
<keyword evidence="8" id="KW-1185">Reference proteome</keyword>
<evidence type="ECO:0000256" key="1">
    <source>
        <dbReference type="ARBA" id="ARBA00001971"/>
    </source>
</evidence>
<dbReference type="GO" id="GO:0005506">
    <property type="term" value="F:iron ion binding"/>
    <property type="evidence" value="ECO:0007669"/>
    <property type="project" value="InterPro"/>
</dbReference>
<comment type="similarity">
    <text evidence="2">Belongs to the cytochrome P450 family.</text>
</comment>
<dbReference type="PRINTS" id="PR00385">
    <property type="entry name" value="P450"/>
</dbReference>
<dbReference type="AlphaFoldDB" id="A0A2S4L4P8"/>
<evidence type="ECO:0000256" key="6">
    <source>
        <dbReference type="PIRSR" id="PIRSR602401-1"/>
    </source>
</evidence>
<dbReference type="InterPro" id="IPR036396">
    <property type="entry name" value="Cyt_P450_sf"/>
</dbReference>
<evidence type="ECO:0000256" key="2">
    <source>
        <dbReference type="ARBA" id="ARBA00010617"/>
    </source>
</evidence>
<keyword evidence="3 6" id="KW-0349">Heme</keyword>
<evidence type="ECO:0000313" key="7">
    <source>
        <dbReference type="EMBL" id="POR37424.1"/>
    </source>
</evidence>
<dbReference type="STRING" id="94208.A0A2S4L4P8"/>
<comment type="caution">
    <text evidence="7">The sequence shown here is derived from an EMBL/GenBank/DDBJ whole genome shotgun (WGS) entry which is preliminary data.</text>
</comment>
<dbReference type="PANTHER" id="PTHR24305">
    <property type="entry name" value="CYTOCHROME P450"/>
    <property type="match status" value="1"/>
</dbReference>
<evidence type="ECO:0000313" key="8">
    <source>
        <dbReference type="Proteomes" id="UP000237481"/>
    </source>
</evidence>
<keyword evidence="5 6" id="KW-0408">Iron</keyword>
<dbReference type="InterPro" id="IPR001128">
    <property type="entry name" value="Cyt_P450"/>
</dbReference>
<evidence type="ECO:0000256" key="4">
    <source>
        <dbReference type="ARBA" id="ARBA00022723"/>
    </source>
</evidence>
<dbReference type="GO" id="GO:0004497">
    <property type="term" value="F:monooxygenase activity"/>
    <property type="evidence" value="ECO:0007669"/>
    <property type="project" value="InterPro"/>
</dbReference>
<dbReference type="GO" id="GO:0016705">
    <property type="term" value="F:oxidoreductase activity, acting on paired donors, with incorporation or reduction of molecular oxygen"/>
    <property type="evidence" value="ECO:0007669"/>
    <property type="project" value="InterPro"/>
</dbReference>
<organism evidence="7 8">
    <name type="scientific">Tolypocladium paradoxum</name>
    <dbReference type="NCBI Taxonomy" id="94208"/>
    <lineage>
        <taxon>Eukaryota</taxon>
        <taxon>Fungi</taxon>
        <taxon>Dikarya</taxon>
        <taxon>Ascomycota</taxon>
        <taxon>Pezizomycotina</taxon>
        <taxon>Sordariomycetes</taxon>
        <taxon>Hypocreomycetidae</taxon>
        <taxon>Hypocreales</taxon>
        <taxon>Ophiocordycipitaceae</taxon>
        <taxon>Tolypocladium</taxon>
    </lineage>
</organism>
<evidence type="ECO:0000256" key="3">
    <source>
        <dbReference type="ARBA" id="ARBA00022617"/>
    </source>
</evidence>
<accession>A0A2S4L4P8</accession>
<dbReference type="InterPro" id="IPR050121">
    <property type="entry name" value="Cytochrome_P450_monoxygenase"/>
</dbReference>
<dbReference type="GO" id="GO:0020037">
    <property type="term" value="F:heme binding"/>
    <property type="evidence" value="ECO:0007669"/>
    <property type="project" value="InterPro"/>
</dbReference>
<proteinExistence type="inferred from homology"/>
<dbReference type="EMBL" id="PKSG01000247">
    <property type="protein sequence ID" value="POR37424.1"/>
    <property type="molecule type" value="Genomic_DNA"/>
</dbReference>
<name>A0A2S4L4P8_9HYPO</name>
<dbReference type="Gene3D" id="1.10.630.10">
    <property type="entry name" value="Cytochrome P450"/>
    <property type="match status" value="1"/>
</dbReference>
<protein>
    <recommendedName>
        <fullName evidence="9">Cytochrome P450</fullName>
    </recommendedName>
</protein>
<feature type="binding site" description="axial binding residue" evidence="6">
    <location>
        <position position="334"/>
    </location>
    <ligand>
        <name>heme</name>
        <dbReference type="ChEBI" id="CHEBI:30413"/>
    </ligand>
    <ligandPart>
        <name>Fe</name>
        <dbReference type="ChEBI" id="CHEBI:18248"/>
    </ligandPart>
</feature>
<dbReference type="PRINTS" id="PR00463">
    <property type="entry name" value="EP450I"/>
</dbReference>
<comment type="cofactor">
    <cofactor evidence="1 6">
        <name>heme</name>
        <dbReference type="ChEBI" id="CHEBI:30413"/>
    </cofactor>
</comment>
<evidence type="ECO:0000256" key="5">
    <source>
        <dbReference type="ARBA" id="ARBA00023004"/>
    </source>
</evidence>
<dbReference type="OrthoDB" id="3934656at2759"/>
<dbReference type="PANTHER" id="PTHR24305:SF232">
    <property type="entry name" value="P450, PUTATIVE (EUROFUNG)-RELATED"/>
    <property type="match status" value="1"/>
</dbReference>
<dbReference type="InterPro" id="IPR002401">
    <property type="entry name" value="Cyt_P450_E_grp-I"/>
</dbReference>
<keyword evidence="4 6" id="KW-0479">Metal-binding</keyword>